<proteinExistence type="predicted"/>
<protein>
    <submittedName>
        <fullName evidence="1">Uncharacterized protein</fullName>
    </submittedName>
</protein>
<accession>A0A4P2VJA9</accession>
<dbReference type="AlphaFoldDB" id="A0A4P2VJA9"/>
<dbReference type="Proteomes" id="UP000291236">
    <property type="component" value="Chromosome"/>
</dbReference>
<keyword evidence="2" id="KW-1185">Reference proteome</keyword>
<evidence type="ECO:0000313" key="2">
    <source>
        <dbReference type="Proteomes" id="UP000291236"/>
    </source>
</evidence>
<organism evidence="1 2">
    <name type="scientific">Fluviispira sanaruensis</name>
    <dbReference type="NCBI Taxonomy" id="2493639"/>
    <lineage>
        <taxon>Bacteria</taxon>
        <taxon>Pseudomonadati</taxon>
        <taxon>Bdellovibrionota</taxon>
        <taxon>Oligoflexia</taxon>
        <taxon>Silvanigrellales</taxon>
        <taxon>Silvanigrellaceae</taxon>
        <taxon>Fluviispira</taxon>
    </lineage>
</organism>
<name>A0A4P2VJA9_FLUSA</name>
<reference evidence="1 2" key="1">
    <citation type="submission" date="2018-12" db="EMBL/GenBank/DDBJ databases">
        <title>Rubrispira sanarue gen. nov., sp., nov., a member of the order Silvanigrellales, isolated from a brackish lake in Hamamatsu Japan.</title>
        <authorList>
            <person name="Maejima Y."/>
            <person name="Iino T."/>
            <person name="Muraguchi Y."/>
            <person name="Fukuda K."/>
            <person name="Nojiri H."/>
            <person name="Ohkuma M."/>
            <person name="Moriuchi R."/>
            <person name="Dohra H."/>
            <person name="Kimbara K."/>
            <person name="Shintani M."/>
        </authorList>
    </citation>
    <scope>NUCLEOTIDE SEQUENCE [LARGE SCALE GENOMIC DNA]</scope>
    <source>
        <strain evidence="1 2">RF1110005</strain>
    </source>
</reference>
<sequence>MFLSKNTFANELKEFYVVCMDIKTKKYTYPKDSENNYLKANEVKQDNQAIGLLNICLA</sequence>
<evidence type="ECO:0000313" key="1">
    <source>
        <dbReference type="EMBL" id="BBH52004.1"/>
    </source>
</evidence>
<gene>
    <name evidence="1" type="ORF">JCM31447_04410</name>
</gene>
<dbReference type="EMBL" id="AP019368">
    <property type="protein sequence ID" value="BBH52004.1"/>
    <property type="molecule type" value="Genomic_DNA"/>
</dbReference>
<dbReference type="KEGG" id="sbf:JCM31447_04410"/>